<dbReference type="InterPro" id="IPR036291">
    <property type="entry name" value="NAD(P)-bd_dom_sf"/>
</dbReference>
<dbReference type="InterPro" id="IPR036721">
    <property type="entry name" value="RCK_C_sf"/>
</dbReference>
<feature type="domain" description="RCK C-terminal" evidence="2">
    <location>
        <begin position="134"/>
        <end position="234"/>
    </location>
</feature>
<dbReference type="PANTHER" id="PTHR43833">
    <property type="entry name" value="POTASSIUM CHANNEL PROTEIN 2-RELATED-RELATED"/>
    <property type="match status" value="1"/>
</dbReference>
<reference evidence="3 4" key="1">
    <citation type="journal article" date="2017" name="BMC Genomics">
        <title>Genome sequencing of 39 Akkermansia muciniphila isolates reveals its population structure, genomic and functional diverisity, and global distribution in mammalian gut microbiotas.</title>
        <authorList>
            <person name="Guo X."/>
            <person name="Li S."/>
            <person name="Zhang J."/>
            <person name="Wu F."/>
            <person name="Li X."/>
            <person name="Wu D."/>
            <person name="Zhang M."/>
            <person name="Ou Z."/>
            <person name="Jie Z."/>
            <person name="Yan Q."/>
            <person name="Li P."/>
            <person name="Yi J."/>
            <person name="Peng Y."/>
        </authorList>
    </citation>
    <scope>NUCLEOTIDE SEQUENCE [LARGE SCALE GENOMIC DNA]</scope>
    <source>
        <strain evidence="3 4">GP43</strain>
    </source>
</reference>
<protein>
    <submittedName>
        <fullName evidence="3">TrkA family potassium uptake protein</fullName>
    </submittedName>
</protein>
<accession>A0AAJ2JRE7</accession>
<sequence length="235" mass="26423">MMRYTVIGLGQFGQELCTELSARNIEVVAVASTDEELEQIKDLVTYAVVTDYTNPAALRELELDDQSAVIVAIGDSFEENLLVVTHLQKMGVRYIYARVMSPVHEHILSQMNVYALINLSRVASKQLASQLESPEFLRVSPMDENHSIVEIAVPRIWVGKRLRDVGLRTEHHLNLLTIRRGEAQTPQGRREILSIPRIPVIGTPSPDLVFEDHDILVLFGKETNLIEFAQLSKGL</sequence>
<dbReference type="Gene3D" id="3.30.70.1450">
    <property type="entry name" value="Regulator of K+ conductance, C-terminal domain"/>
    <property type="match status" value="1"/>
</dbReference>
<dbReference type="InterPro" id="IPR003148">
    <property type="entry name" value="RCK_N"/>
</dbReference>
<dbReference type="RefSeq" id="WP_046436412.1">
    <property type="nucleotide sequence ID" value="NZ_BAABSF010000008.1"/>
</dbReference>
<dbReference type="SUPFAM" id="SSF116726">
    <property type="entry name" value="TrkA C-terminal domain-like"/>
    <property type="match status" value="1"/>
</dbReference>
<dbReference type="InterPro" id="IPR006037">
    <property type="entry name" value="RCK_C"/>
</dbReference>
<name>A0AAJ2JRE7_9BACT</name>
<dbReference type="PROSITE" id="PS51202">
    <property type="entry name" value="RCK_C"/>
    <property type="match status" value="1"/>
</dbReference>
<proteinExistence type="predicted"/>
<dbReference type="PANTHER" id="PTHR43833:SF7">
    <property type="entry name" value="KTR SYSTEM POTASSIUM UPTAKE PROTEIN C"/>
    <property type="match status" value="1"/>
</dbReference>
<dbReference type="GO" id="GO:0008324">
    <property type="term" value="F:monoatomic cation transmembrane transporter activity"/>
    <property type="evidence" value="ECO:0007669"/>
    <property type="project" value="InterPro"/>
</dbReference>
<evidence type="ECO:0000259" key="1">
    <source>
        <dbReference type="PROSITE" id="PS51201"/>
    </source>
</evidence>
<dbReference type="GO" id="GO:0006813">
    <property type="term" value="P:potassium ion transport"/>
    <property type="evidence" value="ECO:0007669"/>
    <property type="project" value="InterPro"/>
</dbReference>
<evidence type="ECO:0000259" key="2">
    <source>
        <dbReference type="PROSITE" id="PS51202"/>
    </source>
</evidence>
<dbReference type="PROSITE" id="PS51201">
    <property type="entry name" value="RCK_N"/>
    <property type="match status" value="1"/>
</dbReference>
<organism evidence="3 4">
    <name type="scientific">Akkermansia muciniphila</name>
    <dbReference type="NCBI Taxonomy" id="239935"/>
    <lineage>
        <taxon>Bacteria</taxon>
        <taxon>Pseudomonadati</taxon>
        <taxon>Verrucomicrobiota</taxon>
        <taxon>Verrucomicrobiia</taxon>
        <taxon>Verrucomicrobiales</taxon>
        <taxon>Akkermansiaceae</taxon>
        <taxon>Akkermansia</taxon>
    </lineage>
</organism>
<dbReference type="Proteomes" id="UP000235914">
    <property type="component" value="Unassembled WGS sequence"/>
</dbReference>
<feature type="domain" description="RCK N-terminal" evidence="1">
    <location>
        <begin position="1"/>
        <end position="116"/>
    </location>
</feature>
<dbReference type="EMBL" id="PJKN01000003">
    <property type="protein sequence ID" value="PNC56233.1"/>
    <property type="molecule type" value="Genomic_DNA"/>
</dbReference>
<dbReference type="Gene3D" id="3.40.50.720">
    <property type="entry name" value="NAD(P)-binding Rossmann-like Domain"/>
    <property type="match status" value="1"/>
</dbReference>
<dbReference type="InterPro" id="IPR050721">
    <property type="entry name" value="Trk_Ktr_HKT_K-transport"/>
</dbReference>
<comment type="caution">
    <text evidence="3">The sequence shown here is derived from an EMBL/GenBank/DDBJ whole genome shotgun (WGS) entry which is preliminary data.</text>
</comment>
<evidence type="ECO:0000313" key="4">
    <source>
        <dbReference type="Proteomes" id="UP000235914"/>
    </source>
</evidence>
<dbReference type="Pfam" id="PF02254">
    <property type="entry name" value="TrkA_N"/>
    <property type="match status" value="1"/>
</dbReference>
<evidence type="ECO:0000313" key="3">
    <source>
        <dbReference type="EMBL" id="PNC56233.1"/>
    </source>
</evidence>
<gene>
    <name evidence="3" type="ORF">CXU09_06295</name>
</gene>
<dbReference type="SUPFAM" id="SSF51735">
    <property type="entry name" value="NAD(P)-binding Rossmann-fold domains"/>
    <property type="match status" value="1"/>
</dbReference>
<dbReference type="AlphaFoldDB" id="A0AAJ2JRE7"/>